<keyword evidence="2" id="KW-1185">Reference proteome</keyword>
<sequence length="278" mass="31984">MIGTRLRMAVWGALMLLVLSVAGCLNQKQHQQQLAHKRVHQQQLMLHLLEDRLNQVKSQKDPDWQSVIKLSRYLKEQSPLDFDEYLALFLVTQPKGPNQQQLHDLIKQHRTPVKYASRASLPLDKDWQHRIQELEELQMALITKVNEQNKLIQSQSLTISQLTNQQSQQQAQLELWQQEQQLQQHEVSMSPLYVRTFPENAKIEVLNITPRFVQGIALPTGKYLVQVSATGYNTSNRWIELAPLQNRFCIGLSPNTALQGPTPSQHQSAIFETTCAID</sequence>
<protein>
    <recommendedName>
        <fullName evidence="3">PEGA domain-containing protein</fullName>
    </recommendedName>
</protein>
<dbReference type="Proteomes" id="UP000305675">
    <property type="component" value="Unassembled WGS sequence"/>
</dbReference>
<comment type="caution">
    <text evidence="1">The sequence shown here is derived from an EMBL/GenBank/DDBJ whole genome shotgun (WGS) entry which is preliminary data.</text>
</comment>
<name>A0A4U1BKJ9_9GAMM</name>
<proteinExistence type="predicted"/>
<dbReference type="RefSeq" id="WP_136864269.1">
    <property type="nucleotide sequence ID" value="NZ_SWCJ01000013.1"/>
</dbReference>
<dbReference type="AlphaFoldDB" id="A0A4U1BKJ9"/>
<organism evidence="1 2">
    <name type="scientific">Ferrimonas aestuarii</name>
    <dbReference type="NCBI Taxonomy" id="2569539"/>
    <lineage>
        <taxon>Bacteria</taxon>
        <taxon>Pseudomonadati</taxon>
        <taxon>Pseudomonadota</taxon>
        <taxon>Gammaproteobacteria</taxon>
        <taxon>Alteromonadales</taxon>
        <taxon>Ferrimonadaceae</taxon>
        <taxon>Ferrimonas</taxon>
    </lineage>
</organism>
<dbReference type="OrthoDB" id="6126039at2"/>
<evidence type="ECO:0000313" key="1">
    <source>
        <dbReference type="EMBL" id="TKB53015.1"/>
    </source>
</evidence>
<reference evidence="1 2" key="1">
    <citation type="submission" date="2019-04" db="EMBL/GenBank/DDBJ databases">
        <authorList>
            <person name="Hwang J.C."/>
        </authorList>
    </citation>
    <scope>NUCLEOTIDE SEQUENCE [LARGE SCALE GENOMIC DNA]</scope>
    <source>
        <strain evidence="1 2">IMCC35002</strain>
    </source>
</reference>
<dbReference type="PROSITE" id="PS51257">
    <property type="entry name" value="PROKAR_LIPOPROTEIN"/>
    <property type="match status" value="1"/>
</dbReference>
<accession>A0A4U1BKJ9</accession>
<gene>
    <name evidence="1" type="ORF">FCL42_15135</name>
</gene>
<dbReference type="EMBL" id="SWCJ01000013">
    <property type="protein sequence ID" value="TKB53015.1"/>
    <property type="molecule type" value="Genomic_DNA"/>
</dbReference>
<evidence type="ECO:0000313" key="2">
    <source>
        <dbReference type="Proteomes" id="UP000305675"/>
    </source>
</evidence>
<evidence type="ECO:0008006" key="3">
    <source>
        <dbReference type="Google" id="ProtNLM"/>
    </source>
</evidence>